<gene>
    <name evidence="4 7" type="primary">rplQ</name>
    <name evidence="7" type="ORF">NCTC13100_00172</name>
</gene>
<dbReference type="Pfam" id="PF01196">
    <property type="entry name" value="Ribosomal_L17"/>
    <property type="match status" value="1"/>
</dbReference>
<dbReference type="EMBL" id="UGTI01000001">
    <property type="protein sequence ID" value="SUB77058.1"/>
    <property type="molecule type" value="Genomic_DNA"/>
</dbReference>
<dbReference type="InterPro" id="IPR047859">
    <property type="entry name" value="Ribosomal_bL17_CS"/>
</dbReference>
<dbReference type="FunFam" id="3.90.1030.10:FF:000006">
    <property type="entry name" value="50S ribosomal protein L17"/>
    <property type="match status" value="1"/>
</dbReference>
<dbReference type="PROSITE" id="PS01167">
    <property type="entry name" value="RIBOSOMAL_L17"/>
    <property type="match status" value="1"/>
</dbReference>
<comment type="similarity">
    <text evidence="1 4 5">Belongs to the bacterial ribosomal protein bL17 family.</text>
</comment>
<dbReference type="InterPro" id="IPR000456">
    <property type="entry name" value="Ribosomal_bL17"/>
</dbReference>
<dbReference type="Gene3D" id="3.90.1030.10">
    <property type="entry name" value="Ribosomal protein L17"/>
    <property type="match status" value="1"/>
</dbReference>
<dbReference type="SUPFAM" id="SSF64263">
    <property type="entry name" value="Prokaryotic ribosomal protein L17"/>
    <property type="match status" value="1"/>
</dbReference>
<evidence type="ECO:0000256" key="6">
    <source>
        <dbReference type="SAM" id="MobiDB-lite"/>
    </source>
</evidence>
<evidence type="ECO:0000256" key="1">
    <source>
        <dbReference type="ARBA" id="ARBA00008777"/>
    </source>
</evidence>
<feature type="compositionally biased region" description="Basic and acidic residues" evidence="6">
    <location>
        <begin position="156"/>
        <end position="165"/>
    </location>
</feature>
<dbReference type="AlphaFoldDB" id="A0A379DF70"/>
<dbReference type="InterPro" id="IPR036373">
    <property type="entry name" value="Ribosomal_bL17_sf"/>
</dbReference>
<reference evidence="7 8" key="1">
    <citation type="submission" date="2018-06" db="EMBL/GenBank/DDBJ databases">
        <authorList>
            <consortium name="Pathogen Informatics"/>
            <person name="Doyle S."/>
        </authorList>
    </citation>
    <scope>NUCLEOTIDE SEQUENCE [LARGE SCALE GENOMIC DNA]</scope>
    <source>
        <strain evidence="7 8">NCTC13100</strain>
    </source>
</reference>
<evidence type="ECO:0000313" key="8">
    <source>
        <dbReference type="Proteomes" id="UP000254263"/>
    </source>
</evidence>
<dbReference type="NCBIfam" id="TIGR00059">
    <property type="entry name" value="L17"/>
    <property type="match status" value="1"/>
</dbReference>
<dbReference type="PANTHER" id="PTHR14413">
    <property type="entry name" value="RIBOSOMAL PROTEIN L17"/>
    <property type="match status" value="1"/>
</dbReference>
<accession>A0A379DF70</accession>
<dbReference type="PANTHER" id="PTHR14413:SF16">
    <property type="entry name" value="LARGE RIBOSOMAL SUBUNIT PROTEIN BL17M"/>
    <property type="match status" value="1"/>
</dbReference>
<proteinExistence type="inferred from homology"/>
<dbReference type="HAMAP" id="MF_01368">
    <property type="entry name" value="Ribosomal_bL17"/>
    <property type="match status" value="1"/>
</dbReference>
<evidence type="ECO:0000313" key="7">
    <source>
        <dbReference type="EMBL" id="SUB77058.1"/>
    </source>
</evidence>
<dbReference type="GO" id="GO:0022625">
    <property type="term" value="C:cytosolic large ribosomal subunit"/>
    <property type="evidence" value="ECO:0007669"/>
    <property type="project" value="TreeGrafter"/>
</dbReference>
<evidence type="ECO:0000256" key="5">
    <source>
        <dbReference type="RuleBase" id="RU000660"/>
    </source>
</evidence>
<feature type="region of interest" description="Disordered" evidence="6">
    <location>
        <begin position="126"/>
        <end position="165"/>
    </location>
</feature>
<keyword evidence="2 4" id="KW-0689">Ribosomal protein</keyword>
<evidence type="ECO:0000256" key="4">
    <source>
        <dbReference type="HAMAP-Rule" id="MF_01368"/>
    </source>
</evidence>
<evidence type="ECO:0000256" key="3">
    <source>
        <dbReference type="ARBA" id="ARBA00023274"/>
    </source>
</evidence>
<feature type="compositionally biased region" description="Low complexity" evidence="6">
    <location>
        <begin position="146"/>
        <end position="155"/>
    </location>
</feature>
<dbReference type="GO" id="GO:0003735">
    <property type="term" value="F:structural constituent of ribosome"/>
    <property type="evidence" value="ECO:0007669"/>
    <property type="project" value="InterPro"/>
</dbReference>
<comment type="subunit">
    <text evidence="4">Part of the 50S ribosomal subunit. Contacts protein L32.</text>
</comment>
<dbReference type="GO" id="GO:0006412">
    <property type="term" value="P:translation"/>
    <property type="evidence" value="ECO:0007669"/>
    <property type="project" value="UniProtKB-UniRule"/>
</dbReference>
<name>A0A379DF70_9PORP</name>
<protein>
    <recommendedName>
        <fullName evidence="4">Large ribosomal subunit protein bL17</fullName>
    </recommendedName>
</protein>
<dbReference type="RefSeq" id="WP_018359680.1">
    <property type="nucleotide sequence ID" value="NZ_UGTI01000001.1"/>
</dbReference>
<organism evidence="7 8">
    <name type="scientific">Porphyromonas macacae</name>
    <dbReference type="NCBI Taxonomy" id="28115"/>
    <lineage>
        <taxon>Bacteria</taxon>
        <taxon>Pseudomonadati</taxon>
        <taxon>Bacteroidota</taxon>
        <taxon>Bacteroidia</taxon>
        <taxon>Bacteroidales</taxon>
        <taxon>Porphyromonadaceae</taxon>
        <taxon>Porphyromonas</taxon>
    </lineage>
</organism>
<sequence>MRHNKKFNHLGRTHAHRAAMLSNMATSLIMHKRIFTTVAKAKALRKYVEPMVTRAKEDTTHSRRIIFADLQNKYAIKELFGVVIPKVGDRPGGYTRIIKTGFRQGDNAAMCFIELVDFNENMLKDKAKTAAPKTRRSRRKKSDDVAATAQAQTEQSAKEETKEEA</sequence>
<keyword evidence="3 4" id="KW-0687">Ribonucleoprotein</keyword>
<evidence type="ECO:0000256" key="2">
    <source>
        <dbReference type="ARBA" id="ARBA00022980"/>
    </source>
</evidence>
<dbReference type="Proteomes" id="UP000254263">
    <property type="component" value="Unassembled WGS sequence"/>
</dbReference>